<dbReference type="OrthoDB" id="5373067at2"/>
<dbReference type="InterPro" id="IPR036909">
    <property type="entry name" value="Cyt_c-like_dom_sf"/>
</dbReference>
<keyword evidence="4" id="KW-1185">Reference proteome</keyword>
<proteinExistence type="predicted"/>
<dbReference type="RefSeq" id="WP_137622387.1">
    <property type="nucleotide sequence ID" value="NZ_NXMA01000008.1"/>
</dbReference>
<evidence type="ECO:0000256" key="2">
    <source>
        <dbReference type="SAM" id="SignalP"/>
    </source>
</evidence>
<organism evidence="3 4">
    <name type="scientific">Campylobacter aviculae</name>
    <dbReference type="NCBI Taxonomy" id="2510190"/>
    <lineage>
        <taxon>Bacteria</taxon>
        <taxon>Pseudomonadati</taxon>
        <taxon>Campylobacterota</taxon>
        <taxon>Epsilonproteobacteria</taxon>
        <taxon>Campylobacterales</taxon>
        <taxon>Campylobacteraceae</taxon>
        <taxon>Campylobacter</taxon>
    </lineage>
</organism>
<evidence type="ECO:0000313" key="4">
    <source>
        <dbReference type="Proteomes" id="UP000310353"/>
    </source>
</evidence>
<feature type="signal peptide" evidence="2">
    <location>
        <begin position="1"/>
        <end position="21"/>
    </location>
</feature>
<comment type="caution">
    <text evidence="3">The sequence shown here is derived from an EMBL/GenBank/DDBJ whole genome shotgun (WGS) entry which is preliminary data.</text>
</comment>
<gene>
    <name evidence="3" type="ORF">CQA76_05250</name>
</gene>
<evidence type="ECO:0000256" key="1">
    <source>
        <dbReference type="SAM" id="MobiDB-lite"/>
    </source>
</evidence>
<keyword evidence="2" id="KW-0732">Signal</keyword>
<evidence type="ECO:0000313" key="3">
    <source>
        <dbReference type="EMBL" id="TKX31862.1"/>
    </source>
</evidence>
<dbReference type="GO" id="GO:0020037">
    <property type="term" value="F:heme binding"/>
    <property type="evidence" value="ECO:0007669"/>
    <property type="project" value="InterPro"/>
</dbReference>
<dbReference type="Proteomes" id="UP000310353">
    <property type="component" value="Unassembled WGS sequence"/>
</dbReference>
<dbReference type="EMBL" id="NXMA01000008">
    <property type="protein sequence ID" value="TKX31862.1"/>
    <property type="molecule type" value="Genomic_DNA"/>
</dbReference>
<sequence>MGKILTIFISFFIVLSISACGDSDELNSKKQNSIEDKVELEKNDETTQLSDTNLPLPVDDESQDFNGEYNTNLSIIGSLYKQKCASCHGERGELKPKKSMAIRNLNFENWTLRIRKLKDDSHAFLTEEQSDNLAKYIIKAK</sequence>
<name>A0A4V6YB39_9BACT</name>
<feature type="region of interest" description="Disordered" evidence="1">
    <location>
        <begin position="38"/>
        <end position="57"/>
    </location>
</feature>
<reference evidence="3 4" key="1">
    <citation type="submission" date="2018-05" db="EMBL/GenBank/DDBJ databases">
        <title>Novel Campyloabacter and Helicobacter Species and Strains.</title>
        <authorList>
            <person name="Mannion A.J."/>
            <person name="Shen Z."/>
            <person name="Fox J.G."/>
        </authorList>
    </citation>
    <scope>NUCLEOTIDE SEQUENCE [LARGE SCALE GENOMIC DNA]</scope>
    <source>
        <strain evidence="4">MIT17-670</strain>
    </source>
</reference>
<dbReference type="GO" id="GO:0009055">
    <property type="term" value="F:electron transfer activity"/>
    <property type="evidence" value="ECO:0007669"/>
    <property type="project" value="InterPro"/>
</dbReference>
<dbReference type="SUPFAM" id="SSF46626">
    <property type="entry name" value="Cytochrome c"/>
    <property type="match status" value="1"/>
</dbReference>
<dbReference type="AlphaFoldDB" id="A0A4V6YB39"/>
<feature type="chain" id="PRO_5020342838" evidence="2">
    <location>
        <begin position="22"/>
        <end position="141"/>
    </location>
</feature>
<protein>
    <submittedName>
        <fullName evidence="3">Cytochrome C oxidase Cbb3</fullName>
    </submittedName>
</protein>
<accession>A0A4V6YB39</accession>
<dbReference type="PROSITE" id="PS51257">
    <property type="entry name" value="PROKAR_LIPOPROTEIN"/>
    <property type="match status" value="1"/>
</dbReference>